<organism evidence="1 2">
    <name type="scientific">Aquarana catesbeiana</name>
    <name type="common">American bullfrog</name>
    <name type="synonym">Rana catesbeiana</name>
    <dbReference type="NCBI Taxonomy" id="8400"/>
    <lineage>
        <taxon>Eukaryota</taxon>
        <taxon>Metazoa</taxon>
        <taxon>Chordata</taxon>
        <taxon>Craniata</taxon>
        <taxon>Vertebrata</taxon>
        <taxon>Euteleostomi</taxon>
        <taxon>Amphibia</taxon>
        <taxon>Batrachia</taxon>
        <taxon>Anura</taxon>
        <taxon>Neobatrachia</taxon>
        <taxon>Ranoidea</taxon>
        <taxon>Ranidae</taxon>
        <taxon>Aquarana</taxon>
    </lineage>
</organism>
<evidence type="ECO:0000313" key="1">
    <source>
        <dbReference type="EMBL" id="PIO22953.1"/>
    </source>
</evidence>
<dbReference type="Proteomes" id="UP000228934">
    <property type="component" value="Unassembled WGS sequence"/>
</dbReference>
<keyword evidence="2" id="KW-1185">Reference proteome</keyword>
<dbReference type="EMBL" id="KV972845">
    <property type="protein sequence ID" value="PIO22953.1"/>
    <property type="molecule type" value="Genomic_DNA"/>
</dbReference>
<proteinExistence type="predicted"/>
<gene>
    <name evidence="1" type="ORF">AB205_0182930</name>
</gene>
<dbReference type="AlphaFoldDB" id="A0A2G9R6R3"/>
<accession>A0A2G9R6R3</accession>
<evidence type="ECO:0000313" key="2">
    <source>
        <dbReference type="Proteomes" id="UP000228934"/>
    </source>
</evidence>
<reference evidence="2" key="1">
    <citation type="journal article" date="2017" name="Nat. Commun.">
        <title>The North American bullfrog draft genome provides insight into hormonal regulation of long noncoding RNA.</title>
        <authorList>
            <person name="Hammond S.A."/>
            <person name="Warren R.L."/>
            <person name="Vandervalk B.P."/>
            <person name="Kucuk E."/>
            <person name="Khan H."/>
            <person name="Gibb E.A."/>
            <person name="Pandoh P."/>
            <person name="Kirk H."/>
            <person name="Zhao Y."/>
            <person name="Jones M."/>
            <person name="Mungall A.J."/>
            <person name="Coope R."/>
            <person name="Pleasance S."/>
            <person name="Moore R.A."/>
            <person name="Holt R.A."/>
            <person name="Round J.M."/>
            <person name="Ohora S."/>
            <person name="Walle B.V."/>
            <person name="Veldhoen N."/>
            <person name="Helbing C.C."/>
            <person name="Birol I."/>
        </authorList>
    </citation>
    <scope>NUCLEOTIDE SEQUENCE [LARGE SCALE GENOMIC DNA]</scope>
</reference>
<sequence>MLKIATLSCKGPLVSIFLFLLPEIGIQRLSPKFNFKVVSSFQKNLEVVPPSFTRQLLGAQQEDFSFLTHGRIINSVLGQKRKVYNLFT</sequence>
<name>A0A2G9R6R3_AQUCT</name>
<protein>
    <submittedName>
        <fullName evidence="1">Uncharacterized protein</fullName>
    </submittedName>
</protein>